<evidence type="ECO:0000313" key="1">
    <source>
        <dbReference type="EMBL" id="RFS81473.1"/>
    </source>
</evidence>
<dbReference type="OrthoDB" id="5243870at2"/>
<dbReference type="Gene3D" id="3.40.50.300">
    <property type="entry name" value="P-loop containing nucleotide triphosphate hydrolases"/>
    <property type="match status" value="1"/>
</dbReference>
<dbReference type="AlphaFoldDB" id="A0A372G8T8"/>
<proteinExistence type="predicted"/>
<reference evidence="1 2" key="1">
    <citation type="submission" date="2018-08" db="EMBL/GenBank/DDBJ databases">
        <title>Actinomadura spongicola sp. nov., isolated from marine sponge Leucetta chagosensis.</title>
        <authorList>
            <person name="Li L."/>
            <person name="Lin H.W."/>
        </authorList>
    </citation>
    <scope>NUCLEOTIDE SEQUENCE [LARGE SCALE GENOMIC DNA]</scope>
    <source>
        <strain evidence="1 2">LHW52907</strain>
    </source>
</reference>
<name>A0A372G8T8_9ACTN</name>
<gene>
    <name evidence="1" type="ORF">D0T12_31485</name>
</gene>
<dbReference type="RefSeq" id="WP_117404292.1">
    <property type="nucleotide sequence ID" value="NZ_QVNQ01000013.1"/>
</dbReference>
<dbReference type="InterPro" id="IPR027417">
    <property type="entry name" value="P-loop_NTPase"/>
</dbReference>
<comment type="caution">
    <text evidence="1">The sequence shown here is derived from an EMBL/GenBank/DDBJ whole genome shotgun (WGS) entry which is preliminary data.</text>
</comment>
<organism evidence="1 2">
    <name type="scientific">Actinomadura spongiicola</name>
    <dbReference type="NCBI Taxonomy" id="2303421"/>
    <lineage>
        <taxon>Bacteria</taxon>
        <taxon>Bacillati</taxon>
        <taxon>Actinomycetota</taxon>
        <taxon>Actinomycetes</taxon>
        <taxon>Streptosporangiales</taxon>
        <taxon>Thermomonosporaceae</taxon>
        <taxon>Actinomadura</taxon>
    </lineage>
</organism>
<dbReference type="SUPFAM" id="SSF52540">
    <property type="entry name" value="P-loop containing nucleoside triphosphate hydrolases"/>
    <property type="match status" value="1"/>
</dbReference>
<dbReference type="EMBL" id="QVNQ01000013">
    <property type="protein sequence ID" value="RFS81473.1"/>
    <property type="molecule type" value="Genomic_DNA"/>
</dbReference>
<keyword evidence="2" id="KW-1185">Reference proteome</keyword>
<evidence type="ECO:0000313" key="2">
    <source>
        <dbReference type="Proteomes" id="UP000262882"/>
    </source>
</evidence>
<dbReference type="Proteomes" id="UP000262882">
    <property type="component" value="Unassembled WGS sequence"/>
</dbReference>
<accession>A0A372G8T8</accession>
<protein>
    <recommendedName>
        <fullName evidence="3">ParA family protein</fullName>
    </recommendedName>
</protein>
<sequence>MSMIAFTSPGDAPGTTTTTFAMALTWPSRVLLAECSPAGGQILRGYFQCHTPPVGGLWDLALAAVRGSDAARTALWEQTIALDDERQHLLLPGLVDPFLATEFSAATWDNLAATFSALPFTVLADTGPISPEQPFALLRAAELVTVVMRPTLAQVAAARPRIARLRQALGPTVPLALCLIGGRPYTVRDLRTELGEFAVTATLPIDEKAASVLSRGGGSDRARRRIEVSPLMRAARTAANQALSFTTAQRMALTGPSSGRAPAVGEGRQ</sequence>
<evidence type="ECO:0008006" key="3">
    <source>
        <dbReference type="Google" id="ProtNLM"/>
    </source>
</evidence>